<dbReference type="PANTHER" id="PTHR24404:SF36">
    <property type="entry name" value="DNA-BINDING PROTEIN IKAROS"/>
    <property type="match status" value="1"/>
</dbReference>
<protein>
    <submittedName>
        <fullName evidence="18">DNA-binding protein Ikaros isoform X1</fullName>
    </submittedName>
</protein>
<keyword evidence="13" id="KW-0539">Nucleus</keyword>
<dbReference type="AlphaFoldDB" id="A0AA35PIP0"/>
<evidence type="ECO:0000256" key="15">
    <source>
        <dbReference type="PROSITE-ProRule" id="PRU00042"/>
    </source>
</evidence>
<feature type="region of interest" description="Disordered" evidence="16">
    <location>
        <begin position="1"/>
        <end position="106"/>
    </location>
</feature>
<dbReference type="GO" id="GO:0008270">
    <property type="term" value="F:zinc ion binding"/>
    <property type="evidence" value="ECO:0007669"/>
    <property type="project" value="UniProtKB-KW"/>
</dbReference>
<dbReference type="Proteomes" id="UP001178461">
    <property type="component" value="Chromosome 13"/>
</dbReference>
<gene>
    <name evidence="18" type="ORF">PODLI_1B012963</name>
</gene>
<keyword evidence="4" id="KW-0479">Metal-binding</keyword>
<comment type="subcellular location">
    <subcellularLocation>
        <location evidence="1">Nucleus</location>
    </subcellularLocation>
</comment>
<evidence type="ECO:0000256" key="8">
    <source>
        <dbReference type="ARBA" id="ARBA00022843"/>
    </source>
</evidence>
<keyword evidence="5" id="KW-0677">Repeat</keyword>
<dbReference type="PANTHER" id="PTHR24404">
    <property type="entry name" value="ZINC FINGER PROTEIN"/>
    <property type="match status" value="1"/>
</dbReference>
<keyword evidence="9" id="KW-0007">Acetylation</keyword>
<feature type="domain" description="C2H2-type" evidence="17">
    <location>
        <begin position="196"/>
        <end position="223"/>
    </location>
</feature>
<evidence type="ECO:0000256" key="7">
    <source>
        <dbReference type="ARBA" id="ARBA00022833"/>
    </source>
</evidence>
<evidence type="ECO:0000256" key="6">
    <source>
        <dbReference type="ARBA" id="ARBA00022771"/>
    </source>
</evidence>
<evidence type="ECO:0000256" key="5">
    <source>
        <dbReference type="ARBA" id="ARBA00022737"/>
    </source>
</evidence>
<evidence type="ECO:0000256" key="4">
    <source>
        <dbReference type="ARBA" id="ARBA00022723"/>
    </source>
</evidence>
<evidence type="ECO:0000256" key="2">
    <source>
        <dbReference type="ARBA" id="ARBA00022499"/>
    </source>
</evidence>
<keyword evidence="6 15" id="KW-0863">Zinc-finger</keyword>
<evidence type="ECO:0000256" key="12">
    <source>
        <dbReference type="ARBA" id="ARBA00023163"/>
    </source>
</evidence>
<evidence type="ECO:0000259" key="17">
    <source>
        <dbReference type="PROSITE" id="PS50157"/>
    </source>
</evidence>
<feature type="compositionally biased region" description="Low complexity" evidence="16">
    <location>
        <begin position="13"/>
        <end position="22"/>
    </location>
</feature>
<evidence type="ECO:0000256" key="11">
    <source>
        <dbReference type="ARBA" id="ARBA00023125"/>
    </source>
</evidence>
<dbReference type="GO" id="GO:0006357">
    <property type="term" value="P:regulation of transcription by RNA polymerase II"/>
    <property type="evidence" value="ECO:0007669"/>
    <property type="project" value="TreeGrafter"/>
</dbReference>
<evidence type="ECO:0000256" key="16">
    <source>
        <dbReference type="SAM" id="MobiDB-lite"/>
    </source>
</evidence>
<proteinExistence type="inferred from homology"/>
<keyword evidence="2" id="KW-1017">Isopeptide bond</keyword>
<dbReference type="InterPro" id="IPR013087">
    <property type="entry name" value="Znf_C2H2_type"/>
</dbReference>
<evidence type="ECO:0000256" key="10">
    <source>
        <dbReference type="ARBA" id="ARBA00023015"/>
    </source>
</evidence>
<feature type="region of interest" description="Disordered" evidence="16">
    <location>
        <begin position="393"/>
        <end position="414"/>
    </location>
</feature>
<dbReference type="FunFam" id="3.30.160.60:FF:000525">
    <property type="entry name" value="IKAROS family zinc finger 1"/>
    <property type="match status" value="1"/>
</dbReference>
<organism evidence="18 19">
    <name type="scientific">Podarcis lilfordi</name>
    <name type="common">Lilford's wall lizard</name>
    <dbReference type="NCBI Taxonomy" id="74358"/>
    <lineage>
        <taxon>Eukaryota</taxon>
        <taxon>Metazoa</taxon>
        <taxon>Chordata</taxon>
        <taxon>Craniata</taxon>
        <taxon>Vertebrata</taxon>
        <taxon>Euteleostomi</taxon>
        <taxon>Lepidosauria</taxon>
        <taxon>Squamata</taxon>
        <taxon>Bifurcata</taxon>
        <taxon>Unidentata</taxon>
        <taxon>Episquamata</taxon>
        <taxon>Laterata</taxon>
        <taxon>Lacertibaenia</taxon>
        <taxon>Lacertidae</taxon>
        <taxon>Podarcis</taxon>
    </lineage>
</organism>
<evidence type="ECO:0000256" key="14">
    <source>
        <dbReference type="ARBA" id="ARBA00038390"/>
    </source>
</evidence>
<reference evidence="18" key="1">
    <citation type="submission" date="2022-12" db="EMBL/GenBank/DDBJ databases">
        <authorList>
            <person name="Alioto T."/>
            <person name="Alioto T."/>
            <person name="Gomez Garrido J."/>
        </authorList>
    </citation>
    <scope>NUCLEOTIDE SEQUENCE</scope>
</reference>
<evidence type="ECO:0000313" key="18">
    <source>
        <dbReference type="EMBL" id="CAI5789564.1"/>
    </source>
</evidence>
<dbReference type="InterPro" id="IPR050589">
    <property type="entry name" value="Ikaros_C2H2-ZF"/>
</dbReference>
<feature type="compositionally biased region" description="Polar residues" evidence="16">
    <location>
        <begin position="90"/>
        <end position="100"/>
    </location>
</feature>
<dbReference type="PROSITE" id="PS50157">
    <property type="entry name" value="ZINC_FINGER_C2H2_2"/>
    <property type="match status" value="3"/>
</dbReference>
<keyword evidence="3" id="KW-0597">Phosphoprotein</keyword>
<dbReference type="EMBL" id="OX395138">
    <property type="protein sequence ID" value="CAI5789564.1"/>
    <property type="molecule type" value="Genomic_DNA"/>
</dbReference>
<keyword evidence="19" id="KW-1185">Reference proteome</keyword>
<evidence type="ECO:0000256" key="1">
    <source>
        <dbReference type="ARBA" id="ARBA00004123"/>
    </source>
</evidence>
<evidence type="ECO:0000256" key="13">
    <source>
        <dbReference type="ARBA" id="ARBA00023242"/>
    </source>
</evidence>
<dbReference type="FunFam" id="3.30.160.60:FF:000124">
    <property type="entry name" value="IKAROS family zinc finger 4"/>
    <property type="match status" value="1"/>
</dbReference>
<dbReference type="GO" id="GO:0000978">
    <property type="term" value="F:RNA polymerase II cis-regulatory region sequence-specific DNA binding"/>
    <property type="evidence" value="ECO:0007669"/>
    <property type="project" value="TreeGrafter"/>
</dbReference>
<keyword evidence="8" id="KW-0832">Ubl conjugation</keyword>
<keyword evidence="10" id="KW-0805">Transcription regulation</keyword>
<dbReference type="PROSITE" id="PS00028">
    <property type="entry name" value="ZINC_FINGER_C2H2_1"/>
    <property type="match status" value="4"/>
</dbReference>
<name>A0AA35PIP0_9SAUR</name>
<comment type="similarity">
    <text evidence="14">Belongs to the Ikaros C2H2-type zinc-finger protein family.</text>
</comment>
<dbReference type="SMART" id="SM00355">
    <property type="entry name" value="ZnF_C2H2"/>
    <property type="match status" value="5"/>
</dbReference>
<dbReference type="FunFam" id="3.30.160.60:FF:000372">
    <property type="entry name" value="IKAROS family zinc finger 4"/>
    <property type="match status" value="1"/>
</dbReference>
<evidence type="ECO:0000313" key="19">
    <source>
        <dbReference type="Proteomes" id="UP001178461"/>
    </source>
</evidence>
<accession>A0AA35PIP0</accession>
<dbReference type="GO" id="GO:0005634">
    <property type="term" value="C:nucleus"/>
    <property type="evidence" value="ECO:0007669"/>
    <property type="project" value="UniProtKB-SubCell"/>
</dbReference>
<keyword evidence="11 18" id="KW-0238">DNA-binding</keyword>
<keyword evidence="12" id="KW-0804">Transcription</keyword>
<dbReference type="SUPFAM" id="SSF57667">
    <property type="entry name" value="beta-beta-alpha zinc fingers"/>
    <property type="match status" value="3"/>
</dbReference>
<evidence type="ECO:0000256" key="9">
    <source>
        <dbReference type="ARBA" id="ARBA00022990"/>
    </source>
</evidence>
<keyword evidence="7" id="KW-0862">Zinc</keyword>
<dbReference type="GO" id="GO:0003700">
    <property type="term" value="F:DNA-binding transcription factor activity"/>
    <property type="evidence" value="ECO:0007669"/>
    <property type="project" value="TreeGrafter"/>
</dbReference>
<dbReference type="Gene3D" id="3.30.160.60">
    <property type="entry name" value="Classic Zinc Finger"/>
    <property type="match status" value="4"/>
</dbReference>
<evidence type="ECO:0000256" key="3">
    <source>
        <dbReference type="ARBA" id="ARBA00022553"/>
    </source>
</evidence>
<feature type="domain" description="C2H2-type" evidence="17">
    <location>
        <begin position="168"/>
        <end position="195"/>
    </location>
</feature>
<dbReference type="FunFam" id="3.30.160.60:FF:000168">
    <property type="entry name" value="zinc finger protein Eos isoform X1"/>
    <property type="match status" value="1"/>
</dbReference>
<dbReference type="InterPro" id="IPR036236">
    <property type="entry name" value="Znf_C2H2_sf"/>
</dbReference>
<dbReference type="Pfam" id="PF00096">
    <property type="entry name" value="zf-C2H2"/>
    <property type="match status" value="2"/>
</dbReference>
<feature type="domain" description="C2H2-type" evidence="17">
    <location>
        <begin position="224"/>
        <end position="251"/>
    </location>
</feature>
<sequence>MLPWRAEVGWGADGAELPAGALLPPPPPPLPHRELGPASRRHPAAPGADNLRKMETDEAQDMSQVSGKESPPVSDVPDDSDEPMPVPEDLSTSTGGQQNSRSERVLASNIKIEAQSDEENGRACEMNGEECAEDLRMLDASGEKMNGSHNGSKAMSGVGGIRLPNGKLKCDVCGIICIGPNVLMVHKRSHTGERPFHCNQCGASFTQKGNLLRHIKLHSGEKPFKCHLCNYACRRRDALTGHLRTHSVMKEETSHREMAEDLCKMGSERSLMLDRLASNVAKRKSSMPQKFVGEKCASDVPYDATTNFEKENDMMQTHVIDQAINNAISYLGAESLRPLVQTPPGGSEVVPVISPMYQLHKSLGETNLARSNHAAQDSAVENLLLLSKAKSISSERDPSPINSQDSTDTESNNEERSGLIYLTNHIAPHARNGLSIKEEHRPYDLLRANSDSSQDAFKVINGNGEQVKVYRCEHCRVLFLDHVMYTIHMGCHGFRNPFECNMCGYHSQDRYEFSSHITRGEHRYHMS</sequence>